<dbReference type="PANTHER" id="PTHR10048:SF7">
    <property type="entry name" value="PHOSPHATIDYLINOSITOL 3-KINASE CATALYTIC SUBUNIT TYPE 3"/>
    <property type="match status" value="1"/>
</dbReference>
<dbReference type="GO" id="GO:0016303">
    <property type="term" value="F:1-phosphatidylinositol-3-kinase activity"/>
    <property type="evidence" value="ECO:0007669"/>
    <property type="project" value="TreeGrafter"/>
</dbReference>
<dbReference type="OrthoDB" id="67688at2759"/>
<dbReference type="InterPro" id="IPR036940">
    <property type="entry name" value="PI3/4_kinase_cat_sf"/>
</dbReference>
<gene>
    <name evidence="4" type="ORF">M896_050510</name>
</gene>
<dbReference type="STRING" id="1354746.A0A0B2UK83"/>
<dbReference type="Gene3D" id="3.30.1010.10">
    <property type="entry name" value="Phosphatidylinositol 3-kinase Catalytic Subunit, Chain A, domain 4"/>
    <property type="match status" value="1"/>
</dbReference>
<dbReference type="AlphaFoldDB" id="A0A0B2UK83"/>
<keyword evidence="1" id="KW-0808">Transferase</keyword>
<dbReference type="GO" id="GO:0000407">
    <property type="term" value="C:phagophore assembly site"/>
    <property type="evidence" value="ECO:0007669"/>
    <property type="project" value="TreeGrafter"/>
</dbReference>
<dbReference type="GO" id="GO:0005768">
    <property type="term" value="C:endosome"/>
    <property type="evidence" value="ECO:0007669"/>
    <property type="project" value="TreeGrafter"/>
</dbReference>
<dbReference type="EMBL" id="JOKQ01000005">
    <property type="protein sequence ID" value="KHN69644.1"/>
    <property type="molecule type" value="Genomic_DNA"/>
</dbReference>
<dbReference type="GO" id="GO:0034272">
    <property type="term" value="C:phosphatidylinositol 3-kinase complex, class III, type II"/>
    <property type="evidence" value="ECO:0007669"/>
    <property type="project" value="TreeGrafter"/>
</dbReference>
<evidence type="ECO:0000313" key="4">
    <source>
        <dbReference type="EMBL" id="KHN69644.1"/>
    </source>
</evidence>
<dbReference type="InterPro" id="IPR000403">
    <property type="entry name" value="PI3/4_kinase_cat_dom"/>
</dbReference>
<organism evidence="4 5">
    <name type="scientific">Ordospora colligata OC4</name>
    <dbReference type="NCBI Taxonomy" id="1354746"/>
    <lineage>
        <taxon>Eukaryota</taxon>
        <taxon>Fungi</taxon>
        <taxon>Fungi incertae sedis</taxon>
        <taxon>Microsporidia</taxon>
        <taxon>Ordosporidae</taxon>
        <taxon>Ordospora</taxon>
    </lineage>
</organism>
<keyword evidence="5" id="KW-1185">Reference proteome</keyword>
<protein>
    <submittedName>
        <fullName evidence="4">Phosphoinositide 3-kinase</fullName>
    </submittedName>
</protein>
<dbReference type="PANTHER" id="PTHR10048">
    <property type="entry name" value="PHOSPHATIDYLINOSITOL KINASE"/>
    <property type="match status" value="1"/>
</dbReference>
<dbReference type="InterPro" id="IPR011009">
    <property type="entry name" value="Kinase-like_dom_sf"/>
</dbReference>
<evidence type="ECO:0000256" key="2">
    <source>
        <dbReference type="ARBA" id="ARBA00022777"/>
    </source>
</evidence>
<dbReference type="Proteomes" id="UP000031056">
    <property type="component" value="Unassembled WGS sequence"/>
</dbReference>
<name>A0A0B2UK83_9MICR</name>
<dbReference type="RefSeq" id="XP_014563686.1">
    <property type="nucleotide sequence ID" value="XM_014708200.1"/>
</dbReference>
<dbReference type="GO" id="GO:0005777">
    <property type="term" value="C:peroxisome"/>
    <property type="evidence" value="ECO:0007669"/>
    <property type="project" value="TreeGrafter"/>
</dbReference>
<dbReference type="SUPFAM" id="SSF56112">
    <property type="entry name" value="Protein kinase-like (PK-like)"/>
    <property type="match status" value="1"/>
</dbReference>
<proteinExistence type="predicted"/>
<dbReference type="GO" id="GO:0000045">
    <property type="term" value="P:autophagosome assembly"/>
    <property type="evidence" value="ECO:0007669"/>
    <property type="project" value="TreeGrafter"/>
</dbReference>
<evidence type="ECO:0000259" key="3">
    <source>
        <dbReference type="PROSITE" id="PS50290"/>
    </source>
</evidence>
<sequence length="460" mass="52648">MHKFKEFIDDITNCNITDTDPFINSIYRVLNSGCEHAIHELSKYLDADNFPNMQIYLSFIPKYNSNLQLPSEHQITRFWLIRFKCLQQCDLFNAKKFKRTSGIDITHGLNQQDHDSAYENAICEFTQYEVDNQVLDTLEGQLRLINQVRKIYRMTSQGSHRTKKQRECKLHGSLYFQHRNSGTGTDAFSSLFSPVNTVDEILVQDTSVFASSTFPILVLLRAASNICKIIYKQGDDLTTDMFVLETVKYFSMLLNIQLVTYTVIPLSRTEGLVEVVEGLEFSRIHSCSKLEKYIGTHSDVFIESLSTYSVICYVLGIGDRNPGNMMVTADGSFLHIDFSYVFGNDPKPFCAKISICRPICEYLKKDARAYHAFITNSVDVFVKIRHSYGRIIAFWCLLINSGIFKLDLNEAVRFAAERLMLDYSTADASRIFERNLKSSIGSTRTLVAHAINRIATLLRK</sequence>
<evidence type="ECO:0000256" key="1">
    <source>
        <dbReference type="ARBA" id="ARBA00022679"/>
    </source>
</evidence>
<dbReference type="GO" id="GO:0006897">
    <property type="term" value="P:endocytosis"/>
    <property type="evidence" value="ECO:0007669"/>
    <property type="project" value="TreeGrafter"/>
</dbReference>
<dbReference type="Gene3D" id="1.10.1070.11">
    <property type="entry name" value="Phosphatidylinositol 3-/4-kinase, catalytic domain"/>
    <property type="match status" value="1"/>
</dbReference>
<dbReference type="VEuPathDB" id="MicrosporidiaDB:M896_050510"/>
<evidence type="ECO:0000313" key="5">
    <source>
        <dbReference type="Proteomes" id="UP000031056"/>
    </source>
</evidence>
<dbReference type="GO" id="GO:0034271">
    <property type="term" value="C:phosphatidylinositol 3-kinase complex, class III, type I"/>
    <property type="evidence" value="ECO:0007669"/>
    <property type="project" value="TreeGrafter"/>
</dbReference>
<comment type="caution">
    <text evidence="4">The sequence shown here is derived from an EMBL/GenBank/DDBJ whole genome shotgun (WGS) entry which is preliminary data.</text>
</comment>
<dbReference type="PROSITE" id="PS50290">
    <property type="entry name" value="PI3_4_KINASE_3"/>
    <property type="match status" value="1"/>
</dbReference>
<dbReference type="HOGENOM" id="CLU_618240_0_0_1"/>
<dbReference type="InterPro" id="IPR015433">
    <property type="entry name" value="PI3/4_kinase"/>
</dbReference>
<dbReference type="GeneID" id="26261704"/>
<feature type="domain" description="PI3K/PI4K catalytic" evidence="3">
    <location>
        <begin position="202"/>
        <end position="444"/>
    </location>
</feature>
<dbReference type="SMART" id="SM00146">
    <property type="entry name" value="PI3Kc"/>
    <property type="match status" value="1"/>
</dbReference>
<dbReference type="Pfam" id="PF00454">
    <property type="entry name" value="PI3_PI4_kinase"/>
    <property type="match status" value="1"/>
</dbReference>
<dbReference type="InParanoid" id="A0A0B2UK83"/>
<reference evidence="4 5" key="1">
    <citation type="journal article" date="2014" name="MBio">
        <title>The Ordospora colligata genome; evolution of extreme reduction in microsporidia and host-to-parasite horizontal gene transfer.</title>
        <authorList>
            <person name="Pombert J.-F."/>
            <person name="Haag K.L."/>
            <person name="Beidas S."/>
            <person name="Ebert D."/>
            <person name="Keeling P.J."/>
        </authorList>
    </citation>
    <scope>NUCLEOTIDE SEQUENCE [LARGE SCALE GENOMIC DNA]</scope>
    <source>
        <strain evidence="4 5">OC4</strain>
    </source>
</reference>
<keyword evidence="2 4" id="KW-0418">Kinase</keyword>
<dbReference type="GO" id="GO:0048015">
    <property type="term" value="P:phosphatidylinositol-mediated signaling"/>
    <property type="evidence" value="ECO:0007669"/>
    <property type="project" value="TreeGrafter"/>
</dbReference>
<accession>A0A0B2UK83</accession>